<protein>
    <submittedName>
        <fullName evidence="1">Uncharacterized protein</fullName>
    </submittedName>
</protein>
<keyword evidence="2" id="KW-1185">Reference proteome</keyword>
<organism evidence="1 2">
    <name type="scientific">Dorcoceras hygrometricum</name>
    <dbReference type="NCBI Taxonomy" id="472368"/>
    <lineage>
        <taxon>Eukaryota</taxon>
        <taxon>Viridiplantae</taxon>
        <taxon>Streptophyta</taxon>
        <taxon>Embryophyta</taxon>
        <taxon>Tracheophyta</taxon>
        <taxon>Spermatophyta</taxon>
        <taxon>Magnoliopsida</taxon>
        <taxon>eudicotyledons</taxon>
        <taxon>Gunneridae</taxon>
        <taxon>Pentapetalae</taxon>
        <taxon>asterids</taxon>
        <taxon>lamiids</taxon>
        <taxon>Lamiales</taxon>
        <taxon>Gesneriaceae</taxon>
        <taxon>Didymocarpoideae</taxon>
        <taxon>Trichosporeae</taxon>
        <taxon>Loxocarpinae</taxon>
        <taxon>Dorcoceras</taxon>
    </lineage>
</organism>
<proteinExistence type="predicted"/>
<sequence length="151" mass="16349">MRRSAACLAATCAAVWRAMRPAQRATNCDVHRAPLGRTSPPIGRPVRNILRGQSRPLRNNCAGWCADMRTPLRGQRACAARAYACGGGEGPPHTAAAGGHASNFVFVRSENFKIRYNKATIVLKDPSFGSDTTVGKPWRIRITYPGEAAEE</sequence>
<accession>A0A2Z7C3U9</accession>
<gene>
    <name evidence="1" type="ORF">F511_12611</name>
</gene>
<name>A0A2Z7C3U9_9LAMI</name>
<dbReference type="Proteomes" id="UP000250235">
    <property type="component" value="Unassembled WGS sequence"/>
</dbReference>
<evidence type="ECO:0000313" key="2">
    <source>
        <dbReference type="Proteomes" id="UP000250235"/>
    </source>
</evidence>
<reference evidence="1 2" key="1">
    <citation type="journal article" date="2015" name="Proc. Natl. Acad. Sci. U.S.A.">
        <title>The resurrection genome of Boea hygrometrica: A blueprint for survival of dehydration.</title>
        <authorList>
            <person name="Xiao L."/>
            <person name="Yang G."/>
            <person name="Zhang L."/>
            <person name="Yang X."/>
            <person name="Zhao S."/>
            <person name="Ji Z."/>
            <person name="Zhou Q."/>
            <person name="Hu M."/>
            <person name="Wang Y."/>
            <person name="Chen M."/>
            <person name="Xu Y."/>
            <person name="Jin H."/>
            <person name="Xiao X."/>
            <person name="Hu G."/>
            <person name="Bao F."/>
            <person name="Hu Y."/>
            <person name="Wan P."/>
            <person name="Li L."/>
            <person name="Deng X."/>
            <person name="Kuang T."/>
            <person name="Xiang C."/>
            <person name="Zhu J.K."/>
            <person name="Oliver M.J."/>
            <person name="He Y."/>
        </authorList>
    </citation>
    <scope>NUCLEOTIDE SEQUENCE [LARGE SCALE GENOMIC DNA]</scope>
    <source>
        <strain evidence="2">cv. XS01</strain>
    </source>
</reference>
<evidence type="ECO:0000313" key="1">
    <source>
        <dbReference type="EMBL" id="KZV41585.1"/>
    </source>
</evidence>
<dbReference type="AlphaFoldDB" id="A0A2Z7C3U9"/>
<dbReference type="EMBL" id="KQ999418">
    <property type="protein sequence ID" value="KZV41585.1"/>
    <property type="molecule type" value="Genomic_DNA"/>
</dbReference>